<dbReference type="InterPro" id="IPR035965">
    <property type="entry name" value="PAS-like_dom_sf"/>
</dbReference>
<dbReference type="Gene3D" id="3.30.450.20">
    <property type="entry name" value="PAS domain"/>
    <property type="match status" value="1"/>
</dbReference>
<keyword evidence="4" id="KW-1185">Reference proteome</keyword>
<feature type="region of interest" description="Disordered" evidence="1">
    <location>
        <begin position="276"/>
        <end position="305"/>
    </location>
</feature>
<dbReference type="PROSITE" id="PS50112">
    <property type="entry name" value="PAS"/>
    <property type="match status" value="1"/>
</dbReference>
<dbReference type="EMBL" id="BLKM01012755">
    <property type="protein sequence ID" value="GFG37551.1"/>
    <property type="molecule type" value="Genomic_DNA"/>
</dbReference>
<dbReference type="AlphaFoldDB" id="A0A6L2PY38"/>
<dbReference type="InterPro" id="IPR050933">
    <property type="entry name" value="Circadian_TF"/>
</dbReference>
<evidence type="ECO:0000313" key="4">
    <source>
        <dbReference type="Proteomes" id="UP000502823"/>
    </source>
</evidence>
<reference evidence="4" key="1">
    <citation type="submission" date="2020-01" db="EMBL/GenBank/DDBJ databases">
        <title>Draft genome sequence of the Termite Coptotermes fromosanus.</title>
        <authorList>
            <person name="Itakura S."/>
            <person name="Yosikawa Y."/>
            <person name="Umezawa K."/>
        </authorList>
    </citation>
    <scope>NUCLEOTIDE SEQUENCE [LARGE SCALE GENOMIC DNA]</scope>
</reference>
<gene>
    <name evidence="3" type="ORF">Cfor_11591</name>
</gene>
<dbReference type="InParanoid" id="A0A6L2PY38"/>
<proteinExistence type="predicted"/>
<feature type="compositionally biased region" description="Polar residues" evidence="1">
    <location>
        <begin position="276"/>
        <end position="287"/>
    </location>
</feature>
<evidence type="ECO:0000313" key="3">
    <source>
        <dbReference type="EMBL" id="GFG37551.1"/>
    </source>
</evidence>
<comment type="caution">
    <text evidence="3">The sequence shown here is derived from an EMBL/GenBank/DDBJ whole genome shotgun (WGS) entry which is preliminary data.</text>
</comment>
<dbReference type="Pfam" id="PF14598">
    <property type="entry name" value="PAS_11"/>
    <property type="match status" value="1"/>
</dbReference>
<evidence type="ECO:0000256" key="1">
    <source>
        <dbReference type="SAM" id="MobiDB-lite"/>
    </source>
</evidence>
<dbReference type="CDD" id="cd00130">
    <property type="entry name" value="PAS"/>
    <property type="match status" value="1"/>
</dbReference>
<accession>A0A6L2PY38</accession>
<dbReference type="SMART" id="SM00086">
    <property type="entry name" value="PAC"/>
    <property type="match status" value="1"/>
</dbReference>
<dbReference type="OrthoDB" id="7788762at2759"/>
<feature type="compositionally biased region" description="Basic and acidic residues" evidence="1">
    <location>
        <begin position="396"/>
        <end position="406"/>
    </location>
</feature>
<feature type="compositionally biased region" description="Basic residues" evidence="1">
    <location>
        <begin position="383"/>
        <end position="395"/>
    </location>
</feature>
<dbReference type="Proteomes" id="UP000502823">
    <property type="component" value="Unassembled WGS sequence"/>
</dbReference>
<feature type="domain" description="PAS" evidence="2">
    <location>
        <begin position="71"/>
        <end position="120"/>
    </location>
</feature>
<sequence length="724" mass="78847">MEHTQFIDHDLNSVLCQLHTEEQADGSSAGSGADIDTVLIAVVRTMRDRNLSSRSLLHATREEYVTRHLLDGRIVYCDYRISLVAGYMASEITGMSAFKFMHKDDVLYTIVALQEMYHHGKQSFGSSCYRLLSKTGQFIYLQTHGYLEYDRESKKLVSFLCVNTLVSEEEGVQLMQEMKAQYASGMQMYCQKASLVASSSVPAASTSACSAADPLDLETAVSHLLASIPASEDGEGEKCTEVSDSQYMKVLHFSKLLPPVSVQAAKVGIDPHVSLSCEQSASPTRPLTGTIPEAPSRIQPESGWPKVKRESVITTLGPSIKTEPVPPRPAPKPLRRHESVLVTAQGNQTGSVPECMTGLRGRAQAAMKRTNTLADCDVQSSSKRQHVSYTRRKERWPKEPASKLKPESSTVDEPAMIPDEQLRLIMMREPSVTSPSGSSSSHCTARGCSEPSPMFSAHGGDFGSPDFQSSPGNFTVKINQTLVHSPNHTSPVPPIMYVPLNITAGTPSPGPQSPARNSNSVLEFSSTHHLSSAHSPSQLPTQVASFSLGVGYGSLMDSCGPPGSHSPSHFTSIGSFGLERSNLMGTGEMTSMHSPGDSFSSLETLDTDLVDLLAANTSMFLPSTGPLFDGVGSIPEQSSVSEQLPLVEQRLAQTHRELGTSLQLQRRNINLIEDDMQQYPLNIASEAQQQKQEQELMTLQQDHHNIHCNNKKLAVCRMNQDVGM</sequence>
<organism evidence="3 4">
    <name type="scientific">Coptotermes formosanus</name>
    <name type="common">Formosan subterranean termite</name>
    <dbReference type="NCBI Taxonomy" id="36987"/>
    <lineage>
        <taxon>Eukaryota</taxon>
        <taxon>Metazoa</taxon>
        <taxon>Ecdysozoa</taxon>
        <taxon>Arthropoda</taxon>
        <taxon>Hexapoda</taxon>
        <taxon>Insecta</taxon>
        <taxon>Pterygota</taxon>
        <taxon>Neoptera</taxon>
        <taxon>Polyneoptera</taxon>
        <taxon>Dictyoptera</taxon>
        <taxon>Blattodea</taxon>
        <taxon>Blattoidea</taxon>
        <taxon>Termitoidae</taxon>
        <taxon>Rhinotermitidae</taxon>
        <taxon>Coptotermes</taxon>
    </lineage>
</organism>
<feature type="region of interest" description="Disordered" evidence="1">
    <location>
        <begin position="375"/>
        <end position="412"/>
    </location>
</feature>
<name>A0A6L2PY38_COPFO</name>
<dbReference type="InterPro" id="IPR000014">
    <property type="entry name" value="PAS"/>
</dbReference>
<evidence type="ECO:0000259" key="2">
    <source>
        <dbReference type="PROSITE" id="PS50112"/>
    </source>
</evidence>
<dbReference type="PANTHER" id="PTHR23042">
    <property type="entry name" value="CIRCADIAN PROTEIN CLOCK/ARNT/BMAL/PAS"/>
    <property type="match status" value="1"/>
</dbReference>
<protein>
    <recommendedName>
        <fullName evidence="2">PAS domain-containing protein</fullName>
    </recommendedName>
</protein>
<dbReference type="SUPFAM" id="SSF55785">
    <property type="entry name" value="PYP-like sensor domain (PAS domain)"/>
    <property type="match status" value="1"/>
</dbReference>
<dbReference type="InterPro" id="IPR001610">
    <property type="entry name" value="PAC"/>
</dbReference>